<accession>A0A1X1TWV2</accession>
<dbReference type="AlphaFoldDB" id="A0A1X1TWV2"/>
<sequence length="335" mass="36565">MVGVRAYTKKKNGADAGELLGLEPFGVAVTSDTAALAAIDCDCVVYTARDMGNFNTDDEIIELLETGRNVVTPLPYHNAPLFRAPEFVERLERACRIGGSTFHATGIDPDIITERIALALTGMCTSLQHLTIRETWPANKLDPSLLKIAGFGMSPQDADNPRASGIATNVLHSIARTAEHSLGVVYERIEERHEYIPTPNAIDIPGFPVPAGKVGRVTHSIHGFIAAGDNVRPFFTMQYNWVLGRTMLPEGISPTERWVVEIEGSPSARLVVDLRGSLAEHRPYYQIGSLRTDPGYHGTIAPCLQAIPFVVAAEPGILPSFRPPLHWKSDLRDLP</sequence>
<keyword evidence="2" id="KW-1185">Reference proteome</keyword>
<organism evidence="1 2">
    <name type="scientific">Mycobacterium florentinum</name>
    <dbReference type="NCBI Taxonomy" id="292462"/>
    <lineage>
        <taxon>Bacteria</taxon>
        <taxon>Bacillati</taxon>
        <taxon>Actinomycetota</taxon>
        <taxon>Actinomycetes</taxon>
        <taxon>Mycobacteriales</taxon>
        <taxon>Mycobacteriaceae</taxon>
        <taxon>Mycobacterium</taxon>
        <taxon>Mycobacterium simiae complex</taxon>
    </lineage>
</organism>
<evidence type="ECO:0008006" key="3">
    <source>
        <dbReference type="Google" id="ProtNLM"/>
    </source>
</evidence>
<gene>
    <name evidence="1" type="ORF">AWC05_02455</name>
</gene>
<comment type="caution">
    <text evidence="1">The sequence shown here is derived from an EMBL/GenBank/DDBJ whole genome shotgun (WGS) entry which is preliminary data.</text>
</comment>
<evidence type="ECO:0000313" key="2">
    <source>
        <dbReference type="Proteomes" id="UP000193010"/>
    </source>
</evidence>
<dbReference type="EMBL" id="LQOV01000032">
    <property type="protein sequence ID" value="ORV49054.1"/>
    <property type="molecule type" value="Genomic_DNA"/>
</dbReference>
<proteinExistence type="predicted"/>
<evidence type="ECO:0000313" key="1">
    <source>
        <dbReference type="EMBL" id="ORV49054.1"/>
    </source>
</evidence>
<reference evidence="1 2" key="1">
    <citation type="submission" date="2016-01" db="EMBL/GenBank/DDBJ databases">
        <title>The new phylogeny of the genus Mycobacterium.</title>
        <authorList>
            <person name="Tarcisio F."/>
            <person name="Conor M."/>
            <person name="Antonella G."/>
            <person name="Elisabetta G."/>
            <person name="Giulia F.S."/>
            <person name="Sara T."/>
            <person name="Anna F."/>
            <person name="Clotilde B."/>
            <person name="Roberto B."/>
            <person name="Veronica D.S."/>
            <person name="Fabio R."/>
            <person name="Monica P."/>
            <person name="Olivier J."/>
            <person name="Enrico T."/>
            <person name="Nicola S."/>
        </authorList>
    </citation>
    <scope>NUCLEOTIDE SEQUENCE [LARGE SCALE GENOMIC DNA]</scope>
    <source>
        <strain evidence="1 2">DSM 44852</strain>
    </source>
</reference>
<name>A0A1X1TWV2_MYCFL</name>
<dbReference type="Proteomes" id="UP000193010">
    <property type="component" value="Unassembled WGS sequence"/>
</dbReference>
<dbReference type="STRING" id="292462.AWC05_02455"/>
<dbReference type="CDD" id="cd24146">
    <property type="entry name" value="nat-AmDH_N_like"/>
    <property type="match status" value="1"/>
</dbReference>
<protein>
    <recommendedName>
        <fullName evidence="3">Dihydrodipicolinate reductase</fullName>
    </recommendedName>
</protein>